<dbReference type="Proteomes" id="UP000215771">
    <property type="component" value="Unassembled WGS sequence"/>
</dbReference>
<name>A0A269P9Z8_9CORY</name>
<feature type="region of interest" description="Disordered" evidence="2">
    <location>
        <begin position="46"/>
        <end position="90"/>
    </location>
</feature>
<evidence type="ECO:0000313" key="3">
    <source>
        <dbReference type="EMBL" id="PAJ67879.1"/>
    </source>
</evidence>
<feature type="compositionally biased region" description="Basic and acidic residues" evidence="2">
    <location>
        <begin position="80"/>
        <end position="90"/>
    </location>
</feature>
<dbReference type="EMBL" id="NQMQ01000040">
    <property type="protein sequence ID" value="PAJ67879.1"/>
    <property type="molecule type" value="Genomic_DNA"/>
</dbReference>
<sequence length="90" mass="9870">MSFQDDYEAAKLEEQRAKDAVNEARRAHKAAKERLAKMHGYAKEFETILNGNKPASTDDDKAAKPKDGAPSPSSNEGDDGPDRPPEDVQN</sequence>
<keyword evidence="1" id="KW-0175">Coiled coil</keyword>
<feature type="coiled-coil region" evidence="1">
    <location>
        <begin position="7"/>
        <end position="34"/>
    </location>
</feature>
<organism evidence="3 4">
    <name type="scientific">Corynebacterium hadale</name>
    <dbReference type="NCBI Taxonomy" id="2026255"/>
    <lineage>
        <taxon>Bacteria</taxon>
        <taxon>Bacillati</taxon>
        <taxon>Actinomycetota</taxon>
        <taxon>Actinomycetes</taxon>
        <taxon>Mycobacteriales</taxon>
        <taxon>Corynebacteriaceae</taxon>
        <taxon>Corynebacterium</taxon>
    </lineage>
</organism>
<accession>A0A269P9Z8</accession>
<feature type="compositionally biased region" description="Basic and acidic residues" evidence="2">
    <location>
        <begin position="56"/>
        <end position="67"/>
    </location>
</feature>
<proteinExistence type="predicted"/>
<dbReference type="RefSeq" id="WP_095279026.1">
    <property type="nucleotide sequence ID" value="NZ_CP047655.1"/>
</dbReference>
<evidence type="ECO:0000256" key="2">
    <source>
        <dbReference type="SAM" id="MobiDB-lite"/>
    </source>
</evidence>
<evidence type="ECO:0000256" key="1">
    <source>
        <dbReference type="SAM" id="Coils"/>
    </source>
</evidence>
<comment type="caution">
    <text evidence="3">The sequence shown here is derived from an EMBL/GenBank/DDBJ whole genome shotgun (WGS) entry which is preliminary data.</text>
</comment>
<dbReference type="AlphaFoldDB" id="A0A269P9Z8"/>
<gene>
    <name evidence="3" type="ORF">CIG21_11995</name>
</gene>
<protein>
    <submittedName>
        <fullName evidence="3">Uncharacterized protein</fullName>
    </submittedName>
</protein>
<reference evidence="3 4" key="1">
    <citation type="submission" date="2017-08" db="EMBL/GenBank/DDBJ databases">
        <authorList>
            <person name="de Groot N.N."/>
        </authorList>
    </citation>
    <scope>NUCLEOTIDE SEQUENCE [LARGE SCALE GENOMIC DNA]</scope>
    <source>
        <strain evidence="3 4">NBT06-6</strain>
    </source>
</reference>
<evidence type="ECO:0000313" key="4">
    <source>
        <dbReference type="Proteomes" id="UP000215771"/>
    </source>
</evidence>